<organism evidence="3 4">
    <name type="scientific">Scomber scombrus</name>
    <name type="common">Atlantic mackerel</name>
    <name type="synonym">Scomber vernalis</name>
    <dbReference type="NCBI Taxonomy" id="13677"/>
    <lineage>
        <taxon>Eukaryota</taxon>
        <taxon>Metazoa</taxon>
        <taxon>Chordata</taxon>
        <taxon>Craniata</taxon>
        <taxon>Vertebrata</taxon>
        <taxon>Euteleostomi</taxon>
        <taxon>Actinopterygii</taxon>
        <taxon>Neopterygii</taxon>
        <taxon>Teleostei</taxon>
        <taxon>Neoteleostei</taxon>
        <taxon>Acanthomorphata</taxon>
        <taxon>Pelagiaria</taxon>
        <taxon>Scombriformes</taxon>
        <taxon>Scombridae</taxon>
        <taxon>Scomber</taxon>
    </lineage>
</organism>
<protein>
    <submittedName>
        <fullName evidence="3">Uncharacterized protein LOC115006929</fullName>
    </submittedName>
</protein>
<evidence type="ECO:0000256" key="1">
    <source>
        <dbReference type="SAM" id="MobiDB-lite"/>
    </source>
</evidence>
<dbReference type="SMART" id="SM01289">
    <property type="entry name" value="PYRIN"/>
    <property type="match status" value="1"/>
</dbReference>
<feature type="region of interest" description="Disordered" evidence="1">
    <location>
        <begin position="100"/>
        <end position="121"/>
    </location>
</feature>
<dbReference type="EMBL" id="CAWUFR010000890">
    <property type="protein sequence ID" value="CAK6981772.1"/>
    <property type="molecule type" value="Genomic_DNA"/>
</dbReference>
<gene>
    <name evidence="3" type="ORF">FSCOSCO3_A014650</name>
</gene>
<dbReference type="Pfam" id="PF02758">
    <property type="entry name" value="PYRIN"/>
    <property type="match status" value="1"/>
</dbReference>
<feature type="region of interest" description="Disordered" evidence="1">
    <location>
        <begin position="1"/>
        <end position="20"/>
    </location>
</feature>
<dbReference type="InterPro" id="IPR004020">
    <property type="entry name" value="DAPIN"/>
</dbReference>
<dbReference type="PROSITE" id="PS50824">
    <property type="entry name" value="DAPIN"/>
    <property type="match status" value="1"/>
</dbReference>
<reference evidence="3 4" key="1">
    <citation type="submission" date="2024-01" db="EMBL/GenBank/DDBJ databases">
        <authorList>
            <person name="Alioto T."/>
            <person name="Alioto T."/>
            <person name="Gomez Garrido J."/>
        </authorList>
    </citation>
    <scope>NUCLEOTIDE SEQUENCE [LARGE SCALE GENOMIC DNA]</scope>
</reference>
<evidence type="ECO:0000313" key="3">
    <source>
        <dbReference type="EMBL" id="CAK6981772.1"/>
    </source>
</evidence>
<keyword evidence="4" id="KW-1185">Reference proteome</keyword>
<dbReference type="InterPro" id="IPR011029">
    <property type="entry name" value="DEATH-like_dom_sf"/>
</dbReference>
<sequence length="121" mass="14187">MASPDLQMEDETLRNQNETNPAPIIKEILDKLKKKDLKSFQFQLTHYTDSEFRPMAMSRLEDTDTIDTASLMTSLYSSDALRVTREILLKMGHRRLASKVETHIGEEQRDRRFDQGQEERK</sequence>
<dbReference type="Gene3D" id="1.10.533.10">
    <property type="entry name" value="Death Domain, Fas"/>
    <property type="match status" value="1"/>
</dbReference>
<name>A0AAV1QBE3_SCOSC</name>
<accession>A0AAV1QBE3</accession>
<feature type="domain" description="Pyrin" evidence="2">
    <location>
        <begin position="8"/>
        <end position="106"/>
    </location>
</feature>
<evidence type="ECO:0000259" key="2">
    <source>
        <dbReference type="PROSITE" id="PS50824"/>
    </source>
</evidence>
<dbReference type="AlphaFoldDB" id="A0AAV1QBE3"/>
<dbReference type="Proteomes" id="UP001314229">
    <property type="component" value="Unassembled WGS sequence"/>
</dbReference>
<evidence type="ECO:0000313" key="4">
    <source>
        <dbReference type="Proteomes" id="UP001314229"/>
    </source>
</evidence>
<dbReference type="SUPFAM" id="SSF47986">
    <property type="entry name" value="DEATH domain"/>
    <property type="match status" value="1"/>
</dbReference>
<proteinExistence type="predicted"/>
<comment type="caution">
    <text evidence="3">The sequence shown here is derived from an EMBL/GenBank/DDBJ whole genome shotgun (WGS) entry which is preliminary data.</text>
</comment>